<proteinExistence type="predicted"/>
<gene>
    <name evidence="1" type="ORF">SDC9_198396</name>
</gene>
<sequence>MLETYNGMLEAYNRALDENRALRENDCFSTGPFYRQKPDTVHKMTIIKNSINHGNKI</sequence>
<evidence type="ECO:0000313" key="1">
    <source>
        <dbReference type="EMBL" id="MPN50763.1"/>
    </source>
</evidence>
<organism evidence="1">
    <name type="scientific">bioreactor metagenome</name>
    <dbReference type="NCBI Taxonomy" id="1076179"/>
    <lineage>
        <taxon>unclassified sequences</taxon>
        <taxon>metagenomes</taxon>
        <taxon>ecological metagenomes</taxon>
    </lineage>
</organism>
<comment type="caution">
    <text evidence="1">The sequence shown here is derived from an EMBL/GenBank/DDBJ whole genome shotgun (WGS) entry which is preliminary data.</text>
</comment>
<accession>A0A645IUE2</accession>
<protein>
    <submittedName>
        <fullName evidence="1">Uncharacterized protein</fullName>
    </submittedName>
</protein>
<name>A0A645IUE2_9ZZZZ</name>
<reference evidence="1" key="1">
    <citation type="submission" date="2019-08" db="EMBL/GenBank/DDBJ databases">
        <authorList>
            <person name="Kucharzyk K."/>
            <person name="Murdoch R.W."/>
            <person name="Higgins S."/>
            <person name="Loffler F."/>
        </authorList>
    </citation>
    <scope>NUCLEOTIDE SEQUENCE</scope>
</reference>
<dbReference type="EMBL" id="VSSQ01115224">
    <property type="protein sequence ID" value="MPN50763.1"/>
    <property type="molecule type" value="Genomic_DNA"/>
</dbReference>
<dbReference type="AlphaFoldDB" id="A0A645IUE2"/>